<organism evidence="2 3">
    <name type="scientific">Papillibacter cinnamivorans DSM 12816</name>
    <dbReference type="NCBI Taxonomy" id="1122930"/>
    <lineage>
        <taxon>Bacteria</taxon>
        <taxon>Bacillati</taxon>
        <taxon>Bacillota</taxon>
        <taxon>Clostridia</taxon>
        <taxon>Eubacteriales</taxon>
        <taxon>Oscillospiraceae</taxon>
        <taxon>Papillibacter</taxon>
    </lineage>
</organism>
<dbReference type="EMBL" id="FWXW01000003">
    <property type="protein sequence ID" value="SMC55614.1"/>
    <property type="molecule type" value="Genomic_DNA"/>
</dbReference>
<reference evidence="2 3" key="1">
    <citation type="submission" date="2017-04" db="EMBL/GenBank/DDBJ databases">
        <authorList>
            <person name="Afonso C.L."/>
            <person name="Miller P.J."/>
            <person name="Scott M.A."/>
            <person name="Spackman E."/>
            <person name="Goraichik I."/>
            <person name="Dimitrov K.M."/>
            <person name="Suarez D.L."/>
            <person name="Swayne D.E."/>
        </authorList>
    </citation>
    <scope>NUCLEOTIDE SEQUENCE [LARGE SCALE GENOMIC DNA]</scope>
    <source>
        <strain evidence="2 3">DSM 12816</strain>
    </source>
</reference>
<evidence type="ECO:0000313" key="3">
    <source>
        <dbReference type="Proteomes" id="UP000192790"/>
    </source>
</evidence>
<dbReference type="InterPro" id="IPR028979">
    <property type="entry name" value="Ser_kin/Pase_Hpr-like_N_sf"/>
</dbReference>
<gene>
    <name evidence="2" type="ORF">SAMN02745168_1482</name>
</gene>
<proteinExistence type="predicted"/>
<name>A0A1W2A4K4_9FIRM</name>
<keyword evidence="3" id="KW-1185">Reference proteome</keyword>
<dbReference type="STRING" id="1122930.SAMN02745168_1482"/>
<evidence type="ECO:0000259" key="1">
    <source>
        <dbReference type="Pfam" id="PF07085"/>
    </source>
</evidence>
<dbReference type="RefSeq" id="WP_084234087.1">
    <property type="nucleotide sequence ID" value="NZ_FWXW01000003.1"/>
</dbReference>
<dbReference type="InterPro" id="IPR010766">
    <property type="entry name" value="DRTGG"/>
</dbReference>
<dbReference type="OrthoDB" id="9800390at2"/>
<protein>
    <submittedName>
        <fullName evidence="2">DRTGG domain-containing protein</fullName>
    </submittedName>
</protein>
<sequence>MKLSRVQELLKATVLCNDRLLDELEVNAACGSDLMSDVLAFVKDQGMLLTGLVNAQAIRTAEMMDMRCVVFVRGKLPGPSVVDLAAEKDIVVMSTPYSMFTACGTLYAGGLVGGTIH</sequence>
<dbReference type="Proteomes" id="UP000192790">
    <property type="component" value="Unassembled WGS sequence"/>
</dbReference>
<dbReference type="AlphaFoldDB" id="A0A1W2A4K4"/>
<dbReference type="Gene3D" id="3.40.1390.20">
    <property type="entry name" value="HprK N-terminal domain-like"/>
    <property type="match status" value="1"/>
</dbReference>
<feature type="domain" description="DRTGG" evidence="1">
    <location>
        <begin position="6"/>
        <end position="103"/>
    </location>
</feature>
<evidence type="ECO:0000313" key="2">
    <source>
        <dbReference type="EMBL" id="SMC55614.1"/>
    </source>
</evidence>
<dbReference type="Pfam" id="PF07085">
    <property type="entry name" value="DRTGG"/>
    <property type="match status" value="1"/>
</dbReference>
<accession>A0A1W2A4K4</accession>
<dbReference type="SUPFAM" id="SSF75138">
    <property type="entry name" value="HprK N-terminal domain-like"/>
    <property type="match status" value="1"/>
</dbReference>